<comment type="caution">
    <text evidence="1">The sequence shown here is derived from an EMBL/GenBank/DDBJ whole genome shotgun (WGS) entry which is preliminary data.</text>
</comment>
<evidence type="ECO:0000313" key="1">
    <source>
        <dbReference type="EMBL" id="KAJ9087669.1"/>
    </source>
</evidence>
<reference evidence="1" key="1">
    <citation type="submission" date="2022-04" db="EMBL/GenBank/DDBJ databases">
        <title>Genome of the entomopathogenic fungus Entomophthora muscae.</title>
        <authorList>
            <person name="Elya C."/>
            <person name="Lovett B.R."/>
            <person name="Lee E."/>
            <person name="Macias A.M."/>
            <person name="Hajek A.E."/>
            <person name="De Bivort B.L."/>
            <person name="Kasson M.T."/>
            <person name="De Fine Licht H.H."/>
            <person name="Stajich J.E."/>
        </authorList>
    </citation>
    <scope>NUCLEOTIDE SEQUENCE</scope>
    <source>
        <strain evidence="1">Berkeley</strain>
    </source>
</reference>
<organism evidence="1 2">
    <name type="scientific">Entomophthora muscae</name>
    <dbReference type="NCBI Taxonomy" id="34485"/>
    <lineage>
        <taxon>Eukaryota</taxon>
        <taxon>Fungi</taxon>
        <taxon>Fungi incertae sedis</taxon>
        <taxon>Zoopagomycota</taxon>
        <taxon>Entomophthoromycotina</taxon>
        <taxon>Entomophthoromycetes</taxon>
        <taxon>Entomophthorales</taxon>
        <taxon>Entomophthoraceae</taxon>
        <taxon>Entomophthora</taxon>
    </lineage>
</organism>
<gene>
    <name evidence="1" type="primary">TAD3_2</name>
    <name evidence="1" type="ORF">DSO57_1030903</name>
</gene>
<dbReference type="EMBL" id="QTSX02000217">
    <property type="protein sequence ID" value="KAJ9087669.1"/>
    <property type="molecule type" value="Genomic_DNA"/>
</dbReference>
<sequence>MESKFTFVKSSEQHLSDLNSNENTSHSPKKTQKFKKPHLSFVDPASLPFKPILSDEETRGLELVDVWVADIDARASSQFLSFCKSQISSSENLLHLKRFRQISNEVSGRLESAANIDKNTNEEKQPIRLTGIIGLKSVISAEELKEKITSFYSEDLIAPYLLPLPKYSPLNRTQFDSWRHVWPMGFKEDADRILKISAEDALIISAHLERLRSKDTALMLDHMDIQCASTAFIVNPQKNLLIDEADYVCHLTRHPLDHSVIKCIAKVAEKERQRKNSEGGSQAGEKRKNEEGFHLESYLCSGLDVYLATEPCAMCAMALLHSRIGRVFYLRHNTLCGALGSRYKLHTHSSLNHKFKVFCSV</sequence>
<dbReference type="Proteomes" id="UP001165960">
    <property type="component" value="Unassembled WGS sequence"/>
</dbReference>
<accession>A0ACC2UKN9</accession>
<keyword evidence="2" id="KW-1185">Reference proteome</keyword>
<name>A0ACC2UKN9_9FUNG</name>
<proteinExistence type="predicted"/>
<protein>
    <submittedName>
        <fullName evidence="1">tRNA-specific adenosine deaminase subunit tad3</fullName>
    </submittedName>
</protein>
<evidence type="ECO:0000313" key="2">
    <source>
        <dbReference type="Proteomes" id="UP001165960"/>
    </source>
</evidence>